<evidence type="ECO:0008006" key="8">
    <source>
        <dbReference type="Google" id="ProtNLM"/>
    </source>
</evidence>
<keyword evidence="1" id="KW-0175">Coiled coil</keyword>
<evidence type="ECO:0000256" key="2">
    <source>
        <dbReference type="SAM" id="MobiDB-lite"/>
    </source>
</evidence>
<dbReference type="Pfam" id="PF20416">
    <property type="entry name" value="UTP20"/>
    <property type="match status" value="1"/>
</dbReference>
<dbReference type="SUPFAM" id="SSF48371">
    <property type="entry name" value="ARM repeat"/>
    <property type="match status" value="2"/>
</dbReference>
<evidence type="ECO:0000313" key="6">
    <source>
        <dbReference type="EnsemblPlants" id="Kaladp0082s0049.1.v1.1"/>
    </source>
</evidence>
<dbReference type="PANTHER" id="PTHR17695">
    <property type="entry name" value="SMALL SUBUNIT PROCESSOME COMPONENT 20 HOMOLOG"/>
    <property type="match status" value="1"/>
</dbReference>
<dbReference type="Proteomes" id="UP000594263">
    <property type="component" value="Unplaced"/>
</dbReference>
<dbReference type="Pfam" id="PF23099">
    <property type="entry name" value="UTP20_C"/>
    <property type="match status" value="1"/>
</dbReference>
<dbReference type="InterPro" id="IPR011430">
    <property type="entry name" value="UTP20_N"/>
</dbReference>
<dbReference type="Pfam" id="PF07539">
    <property type="entry name" value="UTP20_N"/>
    <property type="match status" value="1"/>
</dbReference>
<keyword evidence="7" id="KW-1185">Reference proteome</keyword>
<accession>A0A7N0US09</accession>
<feature type="domain" description="U3 small nucleolar RNA-associated protein 20 C-terminal" evidence="5">
    <location>
        <begin position="2609"/>
        <end position="2683"/>
    </location>
</feature>
<proteinExistence type="predicted"/>
<feature type="coiled-coil region" evidence="1">
    <location>
        <begin position="2635"/>
        <end position="2682"/>
    </location>
</feature>
<evidence type="ECO:0000313" key="7">
    <source>
        <dbReference type="Proteomes" id="UP000594263"/>
    </source>
</evidence>
<dbReference type="GO" id="GO:0032040">
    <property type="term" value="C:small-subunit processome"/>
    <property type="evidence" value="ECO:0007669"/>
    <property type="project" value="TreeGrafter"/>
</dbReference>
<dbReference type="GO" id="GO:0030686">
    <property type="term" value="C:90S preribosome"/>
    <property type="evidence" value="ECO:0007669"/>
    <property type="project" value="TreeGrafter"/>
</dbReference>
<evidence type="ECO:0000259" key="4">
    <source>
        <dbReference type="Pfam" id="PF20416"/>
    </source>
</evidence>
<dbReference type="OMA" id="EGLMAMF"/>
<evidence type="ECO:0000259" key="3">
    <source>
        <dbReference type="Pfam" id="PF07539"/>
    </source>
</evidence>
<evidence type="ECO:0000259" key="5">
    <source>
        <dbReference type="Pfam" id="PF23099"/>
    </source>
</evidence>
<feature type="domain" description="U3 small nucleolar RNA-associated protein 20" evidence="4">
    <location>
        <begin position="1762"/>
        <end position="1977"/>
    </location>
</feature>
<name>A0A7N0US09_KALFE</name>
<feature type="domain" description="U3 small nucleolar RNA-associated protein 20 N-terminal" evidence="3">
    <location>
        <begin position="898"/>
        <end position="1517"/>
    </location>
</feature>
<sequence>MATPAQAVAVKSLNNGPGRCRFVFKKFSDRIEDIEIDVYRSLHPLTAKPSEGSCFVRDCLLEWRELNIAEEFSAVCGEITPLVQTLPLVLLHKESIISKLVSRLILRARLSLEPILRLIAALSKDLLEDFIPFLPLVANSLVALLKDGAEREPDIIEQIFTSWSLILMHLQKYLLRDIIYVFKVTLNLRYYPKDYVQEFMGEAMGFLLRNAAADQLMEGTKRVMLEVAKKPSSARKHGVSALLWHVMRGTSSRFHSKAATVLQILMSSTMFNTCIKYTQGSETIVEVVVSTFERLHESLEPNELILVSRFLHQKLLASIHEDRFLHYRCLLSILVSHVRLSIGCKIFGALFCGSEDKQSIFALMKMLVKTLITRFSQNNQEDLTFEVDQVLQLLLCVLEGLHSCGHALDIDQIVEDCSPLFVVKNSRLLNFVKELLLKEFNLTDGVRSSIISALDIMLETSEEEALYLMMCFLQRTYINRTQSNCLAVIIEDKLVKFRAYLCKKLSQWTHRIRGDMQDDSSSQILNKTDLALIWGSVRCCPHILDISESRSLLKDLIDELDHISSKESGHPKFIWQSLLGAALSSYFQLNLNDNSWSDERRKLLQVAMKHISSSQVLSAVSDFLDSALWSTFNASTAHEFFHTNLKEGTAREELMEKFSVNLCHPNKSIRVSTLKILCQYESESCELCMGDACLERRYANVIQILRSIEETPLSISTSRGIILLISKLEKSIAAEGLPEVHATLIFSGLLGVLHNRFMYLWNPTAECLTFLVRKYSRVLFDRFFLYLDQRQSSFSASIYQVKNGHSESGPNPCDLVESYSNYVTPKIDSTPCPKVLSLLLQTLQKMPDVVKSRPERVISLFLKFLGYNTDDTLPPVNGTNDGLRLGSFDQKLCKGKEWKALLKDWLNLLRMMQNLKAFDHSGFLKQVLLHRLLDNNCAETQLKVLECLFLWKDDFLLPYSQHLKNIISPKDLREELAKWSLSKEAGFIDEHHRLHLVPLVIHLLIPKVRKLKVYTSRKHTSLLHRKAVLNFVAQLEVSELPQFFAALLKPLISIPTDDSDDANWFWGFPNSLFYENLSVSFLKYFTRDNIMALSWKKKSGFVHVIEDIVGVFDEVRIRPFLELLMGCVVRLLEWCTENLDKSKNFEYSSVDHTMMDPTAADIHESGANQTMPASSAKQCRDLRSLCLKIISVTIGKYQDDDFGCGFWDAFFTSVKPLIDNFKPEGSSSAKRSSLFSCFVAMSKSPKLVSHLYAKTNLVQDIFSILTIKTASEDIMLCVLEFIENLLVTDSISNYEDENTHKMLLLNLEPLVSSLHFYFQGDSTTKRKLQKCPRERELIILKLLGKYIKDPMLAGKLVDILLPVFRKKFLDTDTGLVAIQIVRDLIPVLEMQSIPKIIDAVCPILVSAEHGLRAPVCDFLCHLAAADHSLREVAGLLRQLNATSSVDIGGLDFDASIRAYGKITADSFRAVRPDHVVLILSHLIYDMSSEEIILRHSAYRSLLSFVDFASSALSKNLTEDGGEVIMTDINDKSCWTEEQILRIINKIIINHLGNVMSKPTPGQKEWVELLQHMVNKLPQVPELLSLKALCNDNAEVDFFNNIIHLQKGMRAKALYRFRDIVGKGYLSMRITSRVFIPMIFNMLFDVQDGKGEHVRAACVDALAAVSGQMEWKPYCALLNRCFREMKSKPDKQKVLLRLVCCILDHFHFFGTSQNEENDLKRTSLSGIESKAVLQKCGSISCSEIQSSLQKGLLPKLQKLLDSDSTVVNVHISLAALKVLKLLPGDAKDSQLPTIIHRISNFLKNRLESVRDDARSALAACLKELGLEYLPVIITTLQSTLKRGFEMHVLGYSVHFILSSCFVNAASGMLDKCLQDLLLIVVNDILGDVSEEKEVEKIAFKMKETRKRKSFETLRLIAGNVTFKSRAMELLAPVTSRLKKHITPKVKSKLEGMLEQIAGGITCNPSIDPTDLFVFVYGLLEARHAEDIDRGDHADSSDEIHESTASSQRITSSRADPHSQCSHLITVFALRVLHTRIQNEKKSKNGQLLSMVDPFVKLLTGYLNSKYGEVIAESLRCLAQLIMLPLPSLEPQAERIKTALLDIAGSSYNTNSPLMESCLRLLTSLLRHTKITLSTSQLHMLIQFPLFIDLEKNPSPLALSLLLAIIRRKLVVHEIYDIVNVVAELIVTTQAEDISKKCRQILLEFLLHYDLKEKRLQQHIGFLLKLLGYEHPSGREAALEMLDAILHKFPKPVLDEWYREFLLHLVQCMANDSNNNVRKMAGMVLKRLFHCVSPKSRNAIMDFALHLYLGNANKMWSIGAQVLGLTVEVLKNKFDRKHISEIMPAIERFLQSAPAVVAESEPEVNSSSVHQWKAAYYSLVLLEKILQEFDGLYLSRDLQNIWSATCNLLSNPHIWLRKKSCRLLYSYFSAVAANSSKKDTVKLLDDYYRMSPGRLFVIAASLCCQLKTLAGDDDIDSIVKQTLTFAICGIHEQRRVDYCDSDGLELFHYAFSLLDPRKGNHCFFRFKSVIDKKNNQDDDNCEDPQHFLISDLLKKMGKNTVEMESFEMKVILETFKAISQRFGSNCKEYAYPLLLPLYKICEGHTGKVIPDDVKQLASEVNQSMREALGIQHHVEVYNRIRKDLKAKRDKRKQQEKVMAVADPTRNAKRKLKLATKNKANKKRKIMTMKFGRWSSN</sequence>
<feature type="compositionally biased region" description="Polar residues" evidence="2">
    <location>
        <begin position="2001"/>
        <end position="2015"/>
    </location>
</feature>
<dbReference type="InterPro" id="IPR052575">
    <property type="entry name" value="SSU_processome_comp_20"/>
</dbReference>
<dbReference type="Gramene" id="Kaladp0082s0049.1.v1.1">
    <property type="protein sequence ID" value="Kaladp0082s0049.1.v1.1"/>
    <property type="gene ID" value="Kaladp0082s0049.v1.1"/>
</dbReference>
<dbReference type="InterPro" id="IPR057525">
    <property type="entry name" value="UTP20_C"/>
</dbReference>
<dbReference type="InterPro" id="IPR046523">
    <property type="entry name" value="UTP20_dom"/>
</dbReference>
<reference evidence="6" key="1">
    <citation type="submission" date="2021-01" db="UniProtKB">
        <authorList>
            <consortium name="EnsemblPlants"/>
        </authorList>
    </citation>
    <scope>IDENTIFICATION</scope>
</reference>
<dbReference type="EnsemblPlants" id="Kaladp0082s0049.1.v1.1">
    <property type="protein sequence ID" value="Kaladp0082s0049.1.v1.1"/>
    <property type="gene ID" value="Kaladp0082s0049.v1.1"/>
</dbReference>
<protein>
    <recommendedName>
        <fullName evidence="8">Small subunit processome component 20 homolog</fullName>
    </recommendedName>
</protein>
<dbReference type="InterPro" id="IPR016024">
    <property type="entry name" value="ARM-type_fold"/>
</dbReference>
<dbReference type="Gene3D" id="1.25.10.10">
    <property type="entry name" value="Leucine-rich Repeat Variant"/>
    <property type="match status" value="3"/>
</dbReference>
<feature type="region of interest" description="Disordered" evidence="2">
    <location>
        <begin position="1988"/>
        <end position="2015"/>
    </location>
</feature>
<organism evidence="6 7">
    <name type="scientific">Kalanchoe fedtschenkoi</name>
    <name type="common">Lavender scallops</name>
    <name type="synonym">South American air plant</name>
    <dbReference type="NCBI Taxonomy" id="63787"/>
    <lineage>
        <taxon>Eukaryota</taxon>
        <taxon>Viridiplantae</taxon>
        <taxon>Streptophyta</taxon>
        <taxon>Embryophyta</taxon>
        <taxon>Tracheophyta</taxon>
        <taxon>Spermatophyta</taxon>
        <taxon>Magnoliopsida</taxon>
        <taxon>eudicotyledons</taxon>
        <taxon>Gunneridae</taxon>
        <taxon>Pentapetalae</taxon>
        <taxon>Saxifragales</taxon>
        <taxon>Crassulaceae</taxon>
        <taxon>Kalanchoe</taxon>
    </lineage>
</organism>
<dbReference type="InterPro" id="IPR011989">
    <property type="entry name" value="ARM-like"/>
</dbReference>
<evidence type="ECO:0000256" key="1">
    <source>
        <dbReference type="SAM" id="Coils"/>
    </source>
</evidence>
<dbReference type="PANTHER" id="PTHR17695:SF11">
    <property type="entry name" value="SMALL SUBUNIT PROCESSOME COMPONENT 20 HOMOLOG"/>
    <property type="match status" value="1"/>
</dbReference>
<feature type="compositionally biased region" description="Basic and acidic residues" evidence="2">
    <location>
        <begin position="1988"/>
        <end position="2000"/>
    </location>
</feature>